<gene>
    <name evidence="1" type="ORF">SAMN03080606_04348</name>
</gene>
<proteinExistence type="predicted"/>
<dbReference type="RefSeq" id="WP_091547708.1">
    <property type="nucleotide sequence ID" value="NZ_FMUS01000057.1"/>
</dbReference>
<evidence type="ECO:0000313" key="2">
    <source>
        <dbReference type="Proteomes" id="UP000198636"/>
    </source>
</evidence>
<sequence>MDVKNDWRLQGQESYLKNKRLYKSEFKINSKNNDHAHCEFCWKKFSECGTNDSLNIGYSTKDKYHWICCDCYEDFKDIFNWKLLVKGKEMKWRFVGSTTEDKFIIDGIDIFKEKWESTGEVADVIDPLYGQPFKFNVWRVENEDEIIIFAAGEFSNNVFGIYCR</sequence>
<name>A0A1G5LG49_9FIRM</name>
<keyword evidence="2" id="KW-1185">Reference proteome</keyword>
<dbReference type="Proteomes" id="UP000198636">
    <property type="component" value="Unassembled WGS sequence"/>
</dbReference>
<accession>A0A1G5LG49</accession>
<reference evidence="1 2" key="1">
    <citation type="submission" date="2016-10" db="EMBL/GenBank/DDBJ databases">
        <authorList>
            <person name="de Groot N.N."/>
        </authorList>
    </citation>
    <scope>NUCLEOTIDE SEQUENCE [LARGE SCALE GENOMIC DNA]</scope>
    <source>
        <strain evidence="1 2">DSM 18978</strain>
    </source>
</reference>
<dbReference type="AlphaFoldDB" id="A0A1G5LG49"/>
<dbReference type="EMBL" id="FMUS01000057">
    <property type="protein sequence ID" value="SCZ11220.1"/>
    <property type="molecule type" value="Genomic_DNA"/>
</dbReference>
<evidence type="ECO:0000313" key="1">
    <source>
        <dbReference type="EMBL" id="SCZ11220.1"/>
    </source>
</evidence>
<protein>
    <submittedName>
        <fullName evidence="1">Uncharacterized protein</fullName>
    </submittedName>
</protein>
<organism evidence="1 2">
    <name type="scientific">Alkaliphilus peptidifermentans DSM 18978</name>
    <dbReference type="NCBI Taxonomy" id="1120976"/>
    <lineage>
        <taxon>Bacteria</taxon>
        <taxon>Bacillati</taxon>
        <taxon>Bacillota</taxon>
        <taxon>Clostridia</taxon>
        <taxon>Peptostreptococcales</taxon>
        <taxon>Natronincolaceae</taxon>
        <taxon>Alkaliphilus</taxon>
    </lineage>
</organism>